<evidence type="ECO:0000256" key="3">
    <source>
        <dbReference type="ARBA" id="ARBA00022553"/>
    </source>
</evidence>
<feature type="transmembrane region" description="Helical" evidence="4">
    <location>
        <begin position="131"/>
        <end position="148"/>
    </location>
</feature>
<dbReference type="GO" id="GO:0000155">
    <property type="term" value="F:phosphorelay sensor kinase activity"/>
    <property type="evidence" value="ECO:0007669"/>
    <property type="project" value="InterPro"/>
</dbReference>
<evidence type="ECO:0000256" key="4">
    <source>
        <dbReference type="SAM" id="Phobius"/>
    </source>
</evidence>
<organism evidence="6 7">
    <name type="scientific">Methyloversatilis universalis (strain ATCC BAA-1314 / DSM 25237 / JCM 13912 / CCUG 52030 / FAM5)</name>
    <dbReference type="NCBI Taxonomy" id="1000565"/>
    <lineage>
        <taxon>Bacteria</taxon>
        <taxon>Pseudomonadati</taxon>
        <taxon>Pseudomonadota</taxon>
        <taxon>Betaproteobacteria</taxon>
        <taxon>Nitrosomonadales</taxon>
        <taxon>Sterolibacteriaceae</taxon>
        <taxon>Methyloversatilis</taxon>
    </lineage>
</organism>
<dbReference type="Proteomes" id="UP000005019">
    <property type="component" value="Unassembled WGS sequence"/>
</dbReference>
<feature type="transmembrane region" description="Helical" evidence="4">
    <location>
        <begin position="55"/>
        <end position="74"/>
    </location>
</feature>
<gene>
    <name evidence="6" type="ORF">METUNv1_00211</name>
</gene>
<dbReference type="InterPro" id="IPR005467">
    <property type="entry name" value="His_kinase_dom"/>
</dbReference>
<dbReference type="SUPFAM" id="SSF55874">
    <property type="entry name" value="ATPase domain of HSP90 chaperone/DNA topoisomerase II/histidine kinase"/>
    <property type="match status" value="1"/>
</dbReference>
<dbReference type="RefSeq" id="WP_008057953.1">
    <property type="nucleotide sequence ID" value="NZ_AFHG01000028.1"/>
</dbReference>
<dbReference type="Gene3D" id="3.30.565.10">
    <property type="entry name" value="Histidine kinase-like ATPase, C-terminal domain"/>
    <property type="match status" value="1"/>
</dbReference>
<dbReference type="PANTHER" id="PTHR43065">
    <property type="entry name" value="SENSOR HISTIDINE KINASE"/>
    <property type="match status" value="1"/>
</dbReference>
<dbReference type="SUPFAM" id="SSF47384">
    <property type="entry name" value="Homodimeric domain of signal transducing histidine kinase"/>
    <property type="match status" value="1"/>
</dbReference>
<dbReference type="SMART" id="SM00387">
    <property type="entry name" value="HATPase_c"/>
    <property type="match status" value="1"/>
</dbReference>
<keyword evidence="4" id="KW-0472">Membrane</keyword>
<name>F5R7K3_METUF</name>
<dbReference type="EMBL" id="AFHG01000028">
    <property type="protein sequence ID" value="EGK73580.1"/>
    <property type="molecule type" value="Genomic_DNA"/>
</dbReference>
<dbReference type="Pfam" id="PF25323">
    <property type="entry name" value="6TM_PilS"/>
    <property type="match status" value="1"/>
</dbReference>
<accession>F5R7K3</accession>
<dbReference type="InterPro" id="IPR036890">
    <property type="entry name" value="HATPase_C_sf"/>
</dbReference>
<dbReference type="Gene3D" id="1.10.287.130">
    <property type="match status" value="1"/>
</dbReference>
<dbReference type="Pfam" id="PF02518">
    <property type="entry name" value="HATPase_c"/>
    <property type="match status" value="1"/>
</dbReference>
<keyword evidence="3" id="KW-0597">Phosphoprotein</keyword>
<dbReference type="OrthoDB" id="9815750at2"/>
<dbReference type="InterPro" id="IPR004358">
    <property type="entry name" value="Sig_transdc_His_kin-like_C"/>
</dbReference>
<sequence>MHTSVATEAGARGLLPVGMPSLRYFSLYRLVIASVLVALVYGVPGEISFGDYEGPLFSTVVRAYWLFAACMMAGLDRLLPTFDARLTAGVLSDILFLTLLTYAAGGVGSGLPFMHVVVLAFAALMGQGRLALFYAAVASLAMLFEQAMQWVNIGSDSARFVHVGTISIGYFATAIAVRLLARRVIANEALARDRGRDLAEQMRVNERVIRDMDDGVLVVDPGGHVRQANPQARRLLDPVMPRPVTLADYSPALAAAIDALADLSRERVFALDLPSRPAALRVRCVPAGEGGGHLVFIEDLARLREQAQQIKLAALGRLTASMAHEIRNPLAAISQAAELLADERRADTQARLTRIIADNALRLDRMVSDVLELGRRDRAEPELLDLVAYLRGFVEEYAMREPDVRSRVHIEGEGEGAALLLFDRGHLHQVMWNLLGNALRYASAAEGAVRITVHSDDDGTRMDIVDDGQGVPDNARAHLFEPFFTTHSRGTGLGLYIARELSDANGARLDFVDNSPGARFRLRGLNRSIEESWKGGEPSVS</sequence>
<dbReference type="PROSITE" id="PS50109">
    <property type="entry name" value="HIS_KIN"/>
    <property type="match status" value="1"/>
</dbReference>
<proteinExistence type="predicted"/>
<evidence type="ECO:0000256" key="1">
    <source>
        <dbReference type="ARBA" id="ARBA00000085"/>
    </source>
</evidence>
<evidence type="ECO:0000256" key="2">
    <source>
        <dbReference type="ARBA" id="ARBA00012438"/>
    </source>
</evidence>
<dbReference type="PANTHER" id="PTHR43065:SF52">
    <property type="entry name" value="SENSOR PROTEIN KINASE PILS"/>
    <property type="match status" value="1"/>
</dbReference>
<feature type="transmembrane region" description="Helical" evidence="4">
    <location>
        <begin position="160"/>
        <end position="181"/>
    </location>
</feature>
<evidence type="ECO:0000313" key="7">
    <source>
        <dbReference type="Proteomes" id="UP000005019"/>
    </source>
</evidence>
<dbReference type="InterPro" id="IPR003661">
    <property type="entry name" value="HisK_dim/P_dom"/>
</dbReference>
<dbReference type="InterPro" id="IPR003594">
    <property type="entry name" value="HATPase_dom"/>
</dbReference>
<evidence type="ECO:0000313" key="6">
    <source>
        <dbReference type="EMBL" id="EGK73580.1"/>
    </source>
</evidence>
<dbReference type="SMART" id="SM00388">
    <property type="entry name" value="HisKA"/>
    <property type="match status" value="1"/>
</dbReference>
<evidence type="ECO:0000259" key="5">
    <source>
        <dbReference type="PROSITE" id="PS50109"/>
    </source>
</evidence>
<dbReference type="eggNOG" id="COG5000">
    <property type="taxonomic scope" value="Bacteria"/>
</dbReference>
<dbReference type="AlphaFoldDB" id="F5R7K3"/>
<reference evidence="6 7" key="1">
    <citation type="journal article" date="2011" name="J. Bacteriol.">
        <title>Genome sequence of Methyloversatilis universalis FAM5T, a methylotrophic representative of the order Rhodocyclales.</title>
        <authorList>
            <person name="Kittichotirat W."/>
            <person name="Good N.M."/>
            <person name="Hall R."/>
            <person name="Bringel F."/>
            <person name="Lajus A."/>
            <person name="Medigue C."/>
            <person name="Smalley N.E."/>
            <person name="Beck D."/>
            <person name="Bumgarner R."/>
            <person name="Vuilleumier S."/>
            <person name="Kalyuzhnaya M.G."/>
        </authorList>
    </citation>
    <scope>NUCLEOTIDE SEQUENCE [LARGE SCALE GENOMIC DNA]</scope>
    <source>
        <strain evidence="7">ATCC BAA-1314 / JCM 13912 / FAM5</strain>
    </source>
</reference>
<dbReference type="CDD" id="cd00082">
    <property type="entry name" value="HisKA"/>
    <property type="match status" value="1"/>
</dbReference>
<keyword evidence="4" id="KW-1133">Transmembrane helix</keyword>
<dbReference type="PRINTS" id="PR00344">
    <property type="entry name" value="BCTRLSENSOR"/>
</dbReference>
<feature type="domain" description="Histidine kinase" evidence="5">
    <location>
        <begin position="321"/>
        <end position="523"/>
    </location>
</feature>
<dbReference type="Pfam" id="PF00512">
    <property type="entry name" value="HisKA"/>
    <property type="match status" value="1"/>
</dbReference>
<dbReference type="EC" id="2.7.13.3" evidence="2"/>
<comment type="caution">
    <text evidence="6">The sequence shown here is derived from an EMBL/GenBank/DDBJ whole genome shotgun (WGS) entry which is preliminary data.</text>
</comment>
<dbReference type="InterPro" id="IPR036097">
    <property type="entry name" value="HisK_dim/P_sf"/>
</dbReference>
<feature type="transmembrane region" description="Helical" evidence="4">
    <location>
        <begin position="94"/>
        <end position="124"/>
    </location>
</feature>
<protein>
    <recommendedName>
        <fullName evidence="2">histidine kinase</fullName>
        <ecNumber evidence="2">2.7.13.3</ecNumber>
    </recommendedName>
</protein>
<feature type="transmembrane region" description="Helical" evidence="4">
    <location>
        <begin position="24"/>
        <end position="43"/>
    </location>
</feature>
<keyword evidence="4" id="KW-0812">Transmembrane</keyword>
<comment type="catalytic activity">
    <reaction evidence="1">
        <text>ATP + protein L-histidine = ADP + protein N-phospho-L-histidine.</text>
        <dbReference type="EC" id="2.7.13.3"/>
    </reaction>
</comment>
<dbReference type="STRING" id="1000565.METUNv1_00211"/>
<keyword evidence="7" id="KW-1185">Reference proteome</keyword>